<dbReference type="PRINTS" id="PR00834">
    <property type="entry name" value="PROTEASES2C"/>
</dbReference>
<dbReference type="InterPro" id="IPR009003">
    <property type="entry name" value="Peptidase_S1_PA"/>
</dbReference>
<dbReference type="InterPro" id="IPR051201">
    <property type="entry name" value="Chloro_Bact_Ser_Proteases"/>
</dbReference>
<dbReference type="PANTHER" id="PTHR43343">
    <property type="entry name" value="PEPTIDASE S12"/>
    <property type="match status" value="1"/>
</dbReference>
<dbReference type="GO" id="GO:0004252">
    <property type="term" value="F:serine-type endopeptidase activity"/>
    <property type="evidence" value="ECO:0007669"/>
    <property type="project" value="InterPro"/>
</dbReference>
<feature type="compositionally biased region" description="Pro residues" evidence="3">
    <location>
        <begin position="28"/>
        <end position="39"/>
    </location>
</feature>
<evidence type="ECO:0000313" key="6">
    <source>
        <dbReference type="EMBL" id="MBJ7607931.1"/>
    </source>
</evidence>
<evidence type="ECO:0000256" key="3">
    <source>
        <dbReference type="SAM" id="MobiDB-lite"/>
    </source>
</evidence>
<feature type="compositionally biased region" description="Gly residues" evidence="3">
    <location>
        <begin position="119"/>
        <end position="134"/>
    </location>
</feature>
<proteinExistence type="predicted"/>
<feature type="region of interest" description="Disordered" evidence="3">
    <location>
        <begin position="1"/>
        <end position="58"/>
    </location>
</feature>
<dbReference type="Proteomes" id="UP000614410">
    <property type="component" value="Unassembled WGS sequence"/>
</dbReference>
<gene>
    <name evidence="6" type="ORF">JF887_00660</name>
</gene>
<organism evidence="6 7">
    <name type="scientific">Candidatus Amunia macphersoniae</name>
    <dbReference type="NCBI Taxonomy" id="3127014"/>
    <lineage>
        <taxon>Bacteria</taxon>
        <taxon>Bacillati</taxon>
        <taxon>Candidatus Dormiibacterota</taxon>
        <taxon>Candidatus Dormibacteria</taxon>
        <taxon>Candidatus Aeolococcales</taxon>
        <taxon>Candidatus Aeolococcaceae</taxon>
        <taxon>Candidatus Amunia</taxon>
    </lineage>
</organism>
<dbReference type="GO" id="GO:0006508">
    <property type="term" value="P:proteolysis"/>
    <property type="evidence" value="ECO:0007669"/>
    <property type="project" value="UniProtKB-KW"/>
</dbReference>
<dbReference type="InterPro" id="IPR036034">
    <property type="entry name" value="PDZ_sf"/>
</dbReference>
<accession>A0A934KEA7</accession>
<evidence type="ECO:0000259" key="5">
    <source>
        <dbReference type="Pfam" id="PF13180"/>
    </source>
</evidence>
<keyword evidence="4" id="KW-0812">Transmembrane</keyword>
<name>A0A934KEA7_9BACT</name>
<dbReference type="AlphaFoldDB" id="A0A934KEA7"/>
<sequence length="443" mass="43449">MQTGGDNQQAMTNQPPTDPRAPHLGDALPPPAPPPPPWQPALSRAVPPPPPPPPPPYAGAAEMWQWQLPPQHSHRGRRVLAATLTAIFVVGIGSGVTVARLTAPPSVPSAAAPSLPSATGGGGDSAGASPGGGSADPSGVAAKVTPGIVNINVTLSGNGGAAGTGMVITSTGEVLTNNHVIDGETSMTVQLPSTGKTYAAHVLGYDLTEDVALVQIEGGGNFTTVNVGNSSTVAVGDAVVAMGNALGKNGDPAVTSGHVTALDRTITASDQSGADSETVSGLIQVDAPIQPGDSGGPLATSSATVIGMDTAAESSGQSSQAASALAYAIPINKAISIVRQIQSGKTTDLVHVGNTRALLGVGAQDSAGGVKVIQVQGGSGAAKAGITVGSLITALGGQSIGTNADLRNAIVKHEPGESVSVTWTDPGGQSHTATVTLSTGPPA</sequence>
<keyword evidence="4" id="KW-0472">Membrane</keyword>
<feature type="transmembrane region" description="Helical" evidence="4">
    <location>
        <begin position="79"/>
        <end position="99"/>
    </location>
</feature>
<dbReference type="Gene3D" id="2.30.42.10">
    <property type="match status" value="1"/>
</dbReference>
<evidence type="ECO:0000313" key="7">
    <source>
        <dbReference type="Proteomes" id="UP000614410"/>
    </source>
</evidence>
<feature type="compositionally biased region" description="Polar residues" evidence="3">
    <location>
        <begin position="1"/>
        <end position="15"/>
    </location>
</feature>
<feature type="domain" description="PDZ" evidence="5">
    <location>
        <begin position="358"/>
        <end position="424"/>
    </location>
</feature>
<dbReference type="InterPro" id="IPR001940">
    <property type="entry name" value="Peptidase_S1C"/>
</dbReference>
<evidence type="ECO:0000256" key="1">
    <source>
        <dbReference type="ARBA" id="ARBA00022670"/>
    </source>
</evidence>
<evidence type="ECO:0000256" key="2">
    <source>
        <dbReference type="ARBA" id="ARBA00022801"/>
    </source>
</evidence>
<keyword evidence="2" id="KW-0378">Hydrolase</keyword>
<dbReference type="PANTHER" id="PTHR43343:SF3">
    <property type="entry name" value="PROTEASE DO-LIKE 8, CHLOROPLASTIC"/>
    <property type="match status" value="1"/>
</dbReference>
<evidence type="ECO:0000256" key="4">
    <source>
        <dbReference type="SAM" id="Phobius"/>
    </source>
</evidence>
<keyword evidence="4" id="KW-1133">Transmembrane helix</keyword>
<dbReference type="SUPFAM" id="SSF50494">
    <property type="entry name" value="Trypsin-like serine proteases"/>
    <property type="match status" value="1"/>
</dbReference>
<dbReference type="Pfam" id="PF13180">
    <property type="entry name" value="PDZ_2"/>
    <property type="match status" value="1"/>
</dbReference>
<comment type="caution">
    <text evidence="6">The sequence shown here is derived from an EMBL/GenBank/DDBJ whole genome shotgun (WGS) entry which is preliminary data.</text>
</comment>
<feature type="compositionally biased region" description="Low complexity" evidence="3">
    <location>
        <begin position="108"/>
        <end position="118"/>
    </location>
</feature>
<feature type="compositionally biased region" description="Pro residues" evidence="3">
    <location>
        <begin position="46"/>
        <end position="57"/>
    </location>
</feature>
<feature type="region of interest" description="Disordered" evidence="3">
    <location>
        <begin position="106"/>
        <end position="139"/>
    </location>
</feature>
<dbReference type="InterPro" id="IPR001478">
    <property type="entry name" value="PDZ"/>
</dbReference>
<dbReference type="EMBL" id="JAEKNN010000005">
    <property type="protein sequence ID" value="MBJ7607931.1"/>
    <property type="molecule type" value="Genomic_DNA"/>
</dbReference>
<protein>
    <submittedName>
        <fullName evidence="6">Trypsin-like peptidase domain-containing protein</fullName>
    </submittedName>
</protein>
<reference evidence="6 7" key="1">
    <citation type="submission" date="2020-10" db="EMBL/GenBank/DDBJ databases">
        <title>Ca. Dormibacterota MAGs.</title>
        <authorList>
            <person name="Montgomery K."/>
        </authorList>
    </citation>
    <scope>NUCLEOTIDE SEQUENCE [LARGE SCALE GENOMIC DNA]</scope>
    <source>
        <strain evidence="6">Mitchell_Peninsula_5</strain>
    </source>
</reference>
<dbReference type="Pfam" id="PF13365">
    <property type="entry name" value="Trypsin_2"/>
    <property type="match status" value="1"/>
</dbReference>
<dbReference type="SUPFAM" id="SSF50156">
    <property type="entry name" value="PDZ domain-like"/>
    <property type="match status" value="1"/>
</dbReference>
<keyword evidence="1" id="KW-0645">Protease</keyword>
<dbReference type="Gene3D" id="2.40.10.120">
    <property type="match status" value="1"/>
</dbReference>